<evidence type="ECO:0000256" key="1">
    <source>
        <dbReference type="SAM" id="Phobius"/>
    </source>
</evidence>
<keyword evidence="1" id="KW-0812">Transmembrane</keyword>
<dbReference type="PANTHER" id="PTHR28008">
    <property type="entry name" value="DOMAIN PROTEIN, PUTATIVE (AFU_ORTHOLOGUE AFUA_3G10980)-RELATED"/>
    <property type="match status" value="1"/>
</dbReference>
<gene>
    <name evidence="2" type="ORF">ENX07_07825</name>
</gene>
<name>A0A7C3YTS1_UNCW3</name>
<reference evidence="2" key="1">
    <citation type="journal article" date="2020" name="mSystems">
        <title>Genome- and Community-Level Interaction Insights into Carbon Utilization and Element Cycling Functions of Hydrothermarchaeota in Hydrothermal Sediment.</title>
        <authorList>
            <person name="Zhou Z."/>
            <person name="Liu Y."/>
            <person name="Xu W."/>
            <person name="Pan J."/>
            <person name="Luo Z.H."/>
            <person name="Li M."/>
        </authorList>
    </citation>
    <scope>NUCLEOTIDE SEQUENCE [LARGE SCALE GENOMIC DNA]</scope>
    <source>
        <strain evidence="2">SpSt-906</strain>
    </source>
</reference>
<keyword evidence="1" id="KW-1133">Transmembrane helix</keyword>
<feature type="transmembrane region" description="Helical" evidence="1">
    <location>
        <begin position="82"/>
        <end position="100"/>
    </location>
</feature>
<keyword evidence="1" id="KW-0472">Membrane</keyword>
<proteinExistence type="predicted"/>
<dbReference type="AlphaFoldDB" id="A0A7C3YTS1"/>
<dbReference type="PANTHER" id="PTHR28008:SF1">
    <property type="entry name" value="DOMAIN PROTEIN, PUTATIVE (AFU_ORTHOLOGUE AFUA_3G10980)-RELATED"/>
    <property type="match status" value="1"/>
</dbReference>
<dbReference type="NCBIfam" id="NF037970">
    <property type="entry name" value="vanZ_1"/>
    <property type="match status" value="1"/>
</dbReference>
<dbReference type="EMBL" id="DTMQ01000048">
    <property type="protein sequence ID" value="HGE99956.1"/>
    <property type="molecule type" value="Genomic_DNA"/>
</dbReference>
<accession>A0A7C3YTS1</accession>
<feature type="transmembrane region" description="Helical" evidence="1">
    <location>
        <begin position="6"/>
        <end position="25"/>
    </location>
</feature>
<protein>
    <submittedName>
        <fullName evidence="2">VanZ family protein</fullName>
    </submittedName>
</protein>
<comment type="caution">
    <text evidence="2">The sequence shown here is derived from an EMBL/GenBank/DDBJ whole genome shotgun (WGS) entry which is preliminary data.</text>
</comment>
<evidence type="ECO:0000313" key="2">
    <source>
        <dbReference type="EMBL" id="HGE99956.1"/>
    </source>
</evidence>
<organism evidence="2">
    <name type="scientific">candidate division WOR-3 bacterium</name>
    <dbReference type="NCBI Taxonomy" id="2052148"/>
    <lineage>
        <taxon>Bacteria</taxon>
        <taxon>Bacteria division WOR-3</taxon>
    </lineage>
</organism>
<feature type="transmembrane region" description="Helical" evidence="1">
    <location>
        <begin position="46"/>
        <end position="70"/>
    </location>
</feature>
<sequence length="106" mass="12572">MRKEEVLITFLILFLILFLSFLPLPSSPKTKRYPIDKVAHLIFYTLWGYFSYPLLGFFAIVFGGLLGLITEWVQRFIPNRDASFLDLLFNFFGVFLGVFLQRRRKR</sequence>